<name>A0A8A1MRE3_AJECA</name>
<reference evidence="2" key="1">
    <citation type="submission" date="2021-01" db="EMBL/GenBank/DDBJ databases">
        <title>Chromosome-level genome assembly of a human fungal pathogen reveals clustering of transcriptionally co-regulated genes.</title>
        <authorList>
            <person name="Voorhies M."/>
            <person name="Cohen S."/>
            <person name="Shea T.P."/>
            <person name="Petrus S."/>
            <person name="Munoz J.F."/>
            <person name="Poplawski S."/>
            <person name="Goldman W.E."/>
            <person name="Michael T."/>
            <person name="Cuomo C.A."/>
            <person name="Sil A."/>
            <person name="Beyhan S."/>
        </authorList>
    </citation>
    <scope>NUCLEOTIDE SEQUENCE</scope>
    <source>
        <strain evidence="2">WU24</strain>
    </source>
</reference>
<gene>
    <name evidence="2" type="ORF">I7I51_02816</name>
</gene>
<feature type="coiled-coil region" evidence="1">
    <location>
        <begin position="22"/>
        <end position="56"/>
    </location>
</feature>
<evidence type="ECO:0000313" key="3">
    <source>
        <dbReference type="Proteomes" id="UP000663671"/>
    </source>
</evidence>
<keyword evidence="1" id="KW-0175">Coiled coil</keyword>
<evidence type="ECO:0000256" key="1">
    <source>
        <dbReference type="SAM" id="Coils"/>
    </source>
</evidence>
<sequence>MGDQPAFERGNKCKDELYGSWWNDYEALYRRAEAERRRAEELRRQAEEREAEEKVRSQPTTLGELIKGVLQLKYIYSFCRESEDAKLCRGVDYLQKMIGDLQVVCAESTVQLVEDL</sequence>
<protein>
    <submittedName>
        <fullName evidence="2">Uncharacterized protein</fullName>
    </submittedName>
</protein>
<accession>A0A8A1MRE3</accession>
<organism evidence="2 3">
    <name type="scientific">Ajellomyces capsulatus</name>
    <name type="common">Darling's disease fungus</name>
    <name type="synonym">Histoplasma capsulatum</name>
    <dbReference type="NCBI Taxonomy" id="5037"/>
    <lineage>
        <taxon>Eukaryota</taxon>
        <taxon>Fungi</taxon>
        <taxon>Dikarya</taxon>
        <taxon>Ascomycota</taxon>
        <taxon>Pezizomycotina</taxon>
        <taxon>Eurotiomycetes</taxon>
        <taxon>Eurotiomycetidae</taxon>
        <taxon>Onygenales</taxon>
        <taxon>Ajellomycetaceae</taxon>
        <taxon>Histoplasma</taxon>
    </lineage>
</organism>
<dbReference type="EMBL" id="CP069116">
    <property type="protein sequence ID" value="QSS66627.1"/>
    <property type="molecule type" value="Genomic_DNA"/>
</dbReference>
<evidence type="ECO:0000313" key="2">
    <source>
        <dbReference type="EMBL" id="QSS66627.1"/>
    </source>
</evidence>
<dbReference type="VEuPathDB" id="FungiDB:I7I51_02816"/>
<dbReference type="AlphaFoldDB" id="A0A8A1MRE3"/>
<dbReference type="Proteomes" id="UP000663671">
    <property type="component" value="Chromosome 6"/>
</dbReference>
<proteinExistence type="predicted"/>